<dbReference type="CDD" id="cd09274">
    <property type="entry name" value="RNase_HI_RT_Ty3"/>
    <property type="match status" value="1"/>
</dbReference>
<feature type="domain" description="Reverse transcriptase RNase H-like" evidence="7">
    <location>
        <begin position="122"/>
        <end position="225"/>
    </location>
</feature>
<keyword evidence="2" id="KW-0548">Nucleotidyltransferase</keyword>
<reference evidence="8 9" key="1">
    <citation type="submission" date="2019-03" db="EMBL/GenBank/DDBJ databases">
        <title>Sequencing 23 genomes of Wallemia ichthyophaga.</title>
        <authorList>
            <person name="Gostincar C."/>
        </authorList>
    </citation>
    <scope>NUCLEOTIDE SEQUENCE [LARGE SCALE GENOMIC DNA]</scope>
    <source>
        <strain evidence="8 9">EXF-5753</strain>
    </source>
</reference>
<keyword evidence="1" id="KW-0808">Transferase</keyword>
<dbReference type="Proteomes" id="UP000310189">
    <property type="component" value="Unassembled WGS sequence"/>
</dbReference>
<accession>A0A4T0EXH6</accession>
<sequence>LVFNKLQEQQLYAKLKKCEFLRSHTEYLGHVVGQNTITPDDSKTKAIAEWQKPQNHHEVMSFMGLANFYRKFVNNFSKRTKYLTDVMSNAEKFEWTERQQHQFDDIKAALTTYPTLRLPKREGQFRVHTDASDFAIGAVLEQEDVDTKDIQPVAYYSAKLHGAQLNYPTHIKELLAIVMSLENWRQYLEGRPFEVYTDHYSLQYIRTQPDLSKTQRRWVEKLAAFDFTIIYKPGKTN</sequence>
<dbReference type="InterPro" id="IPR050951">
    <property type="entry name" value="Retrovirus_Pol_polyprotein"/>
</dbReference>
<dbReference type="InterPro" id="IPR043502">
    <property type="entry name" value="DNA/RNA_pol_sf"/>
</dbReference>
<feature type="non-terminal residue" evidence="8">
    <location>
        <position position="1"/>
    </location>
</feature>
<comment type="caution">
    <text evidence="8">The sequence shown here is derived from an EMBL/GenBank/DDBJ whole genome shotgun (WGS) entry which is preliminary data.</text>
</comment>
<evidence type="ECO:0000256" key="3">
    <source>
        <dbReference type="ARBA" id="ARBA00022722"/>
    </source>
</evidence>
<dbReference type="AlphaFoldDB" id="A0A4T0EXH6"/>
<organism evidence="8 9">
    <name type="scientific">Wallemia hederae</name>
    <dbReference type="NCBI Taxonomy" id="1540922"/>
    <lineage>
        <taxon>Eukaryota</taxon>
        <taxon>Fungi</taxon>
        <taxon>Dikarya</taxon>
        <taxon>Basidiomycota</taxon>
        <taxon>Wallemiomycotina</taxon>
        <taxon>Wallemiomycetes</taxon>
        <taxon>Wallemiales</taxon>
        <taxon>Wallemiaceae</taxon>
        <taxon>Wallemia</taxon>
    </lineage>
</organism>
<dbReference type="PANTHER" id="PTHR37984">
    <property type="entry name" value="PROTEIN CBG26694"/>
    <property type="match status" value="1"/>
</dbReference>
<dbReference type="InterPro" id="IPR041373">
    <property type="entry name" value="RT_RNaseH"/>
</dbReference>
<gene>
    <name evidence="8" type="ORF">E3P99_04153</name>
</gene>
<dbReference type="InterPro" id="IPR043128">
    <property type="entry name" value="Rev_trsase/Diguanyl_cyclase"/>
</dbReference>
<dbReference type="PANTHER" id="PTHR37984:SF5">
    <property type="entry name" value="PROTEIN NYNRIN-LIKE"/>
    <property type="match status" value="1"/>
</dbReference>
<evidence type="ECO:0000313" key="8">
    <source>
        <dbReference type="EMBL" id="TIA79046.1"/>
    </source>
</evidence>
<keyword evidence="5" id="KW-0378">Hydrolase</keyword>
<dbReference type="OrthoDB" id="2446696at2759"/>
<evidence type="ECO:0000256" key="6">
    <source>
        <dbReference type="ARBA" id="ARBA00022918"/>
    </source>
</evidence>
<evidence type="ECO:0000313" key="9">
    <source>
        <dbReference type="Proteomes" id="UP000310189"/>
    </source>
</evidence>
<keyword evidence="6" id="KW-0695">RNA-directed DNA polymerase</keyword>
<evidence type="ECO:0000256" key="2">
    <source>
        <dbReference type="ARBA" id="ARBA00022695"/>
    </source>
</evidence>
<evidence type="ECO:0000256" key="5">
    <source>
        <dbReference type="ARBA" id="ARBA00022801"/>
    </source>
</evidence>
<evidence type="ECO:0000256" key="4">
    <source>
        <dbReference type="ARBA" id="ARBA00022759"/>
    </source>
</evidence>
<dbReference type="FunFam" id="3.30.70.270:FF:000020">
    <property type="entry name" value="Transposon Tf2-6 polyprotein-like Protein"/>
    <property type="match status" value="1"/>
</dbReference>
<dbReference type="SUPFAM" id="SSF56672">
    <property type="entry name" value="DNA/RNA polymerases"/>
    <property type="match status" value="1"/>
</dbReference>
<evidence type="ECO:0000259" key="7">
    <source>
        <dbReference type="Pfam" id="PF17917"/>
    </source>
</evidence>
<dbReference type="EMBL" id="SPNW01000420">
    <property type="protein sequence ID" value="TIA79046.1"/>
    <property type="molecule type" value="Genomic_DNA"/>
</dbReference>
<evidence type="ECO:0000256" key="1">
    <source>
        <dbReference type="ARBA" id="ARBA00022679"/>
    </source>
</evidence>
<name>A0A4T0EXH6_9BASI</name>
<dbReference type="GO" id="GO:0016787">
    <property type="term" value="F:hydrolase activity"/>
    <property type="evidence" value="ECO:0007669"/>
    <property type="project" value="UniProtKB-KW"/>
</dbReference>
<dbReference type="Gene3D" id="3.30.70.270">
    <property type="match status" value="2"/>
</dbReference>
<proteinExistence type="predicted"/>
<dbReference type="Pfam" id="PF17917">
    <property type="entry name" value="RT_RNaseH"/>
    <property type="match status" value="1"/>
</dbReference>
<keyword evidence="4" id="KW-0255">Endonuclease</keyword>
<keyword evidence="3" id="KW-0540">Nuclease</keyword>
<protein>
    <recommendedName>
        <fullName evidence="7">Reverse transcriptase RNase H-like domain-containing protein</fullName>
    </recommendedName>
</protein>
<keyword evidence="9" id="KW-1185">Reference proteome</keyword>
<feature type="non-terminal residue" evidence="8">
    <location>
        <position position="237"/>
    </location>
</feature>
<dbReference type="GO" id="GO:0004519">
    <property type="term" value="F:endonuclease activity"/>
    <property type="evidence" value="ECO:0007669"/>
    <property type="project" value="UniProtKB-KW"/>
</dbReference>
<dbReference type="GO" id="GO:0003964">
    <property type="term" value="F:RNA-directed DNA polymerase activity"/>
    <property type="evidence" value="ECO:0007669"/>
    <property type="project" value="UniProtKB-KW"/>
</dbReference>